<evidence type="ECO:0000313" key="3">
    <source>
        <dbReference type="Proteomes" id="UP001501391"/>
    </source>
</evidence>
<dbReference type="CDD" id="cd00093">
    <property type="entry name" value="HTH_XRE"/>
    <property type="match status" value="1"/>
</dbReference>
<sequence length="293" mass="31583">MGTMTTTATITARTTTAAASLAATVNATATVTAEPVGVLLRRWRERRRRSQLDVSLAAELSTRHLSCIETGRANPSREMIRRLCDELEVPLRDRNALYLAAGYAPVHTERALADLGAAHEAVRAVLAGHEPHPALAVNVRWELMAANRAARLFLGDAAGGADRSFNVLKATLHPDGLAGRIRNLAQWRAHVLRRVRRQLDRTAAEGLAELLAELESYPAPTEDPSGPPVHGPADDLVVPLRLASPYGELALLYTTTVFGSPRDVTLDEIAIETFFPADSHTAELMRAATDAAG</sequence>
<dbReference type="SUPFAM" id="SSF47413">
    <property type="entry name" value="lambda repressor-like DNA-binding domains"/>
    <property type="match status" value="1"/>
</dbReference>
<dbReference type="Gene3D" id="1.10.260.40">
    <property type="entry name" value="lambda repressor-like DNA-binding domains"/>
    <property type="match status" value="1"/>
</dbReference>
<dbReference type="PANTHER" id="PTHR35010:SF4">
    <property type="entry name" value="BLL5781 PROTEIN"/>
    <property type="match status" value="1"/>
</dbReference>
<dbReference type="Gene3D" id="3.30.450.180">
    <property type="match status" value="1"/>
</dbReference>
<proteinExistence type="predicted"/>
<evidence type="ECO:0000259" key="1">
    <source>
        <dbReference type="PROSITE" id="PS50943"/>
    </source>
</evidence>
<dbReference type="EMBL" id="BAAAOQ010000022">
    <property type="protein sequence ID" value="GAA2202094.1"/>
    <property type="molecule type" value="Genomic_DNA"/>
</dbReference>
<protein>
    <submittedName>
        <fullName evidence="2">Helix-turn-helix transcriptional regulator</fullName>
    </submittedName>
</protein>
<dbReference type="PROSITE" id="PS50943">
    <property type="entry name" value="HTH_CROC1"/>
    <property type="match status" value="1"/>
</dbReference>
<evidence type="ECO:0000313" key="2">
    <source>
        <dbReference type="EMBL" id="GAA2202094.1"/>
    </source>
</evidence>
<dbReference type="PANTHER" id="PTHR35010">
    <property type="entry name" value="BLL4672 PROTEIN-RELATED"/>
    <property type="match status" value="1"/>
</dbReference>
<accession>A0ABN3BZE2</accession>
<dbReference type="Pfam" id="PF13560">
    <property type="entry name" value="HTH_31"/>
    <property type="match status" value="1"/>
</dbReference>
<name>A0ABN3BZE2_9ACTN</name>
<dbReference type="SMART" id="SM00530">
    <property type="entry name" value="HTH_XRE"/>
    <property type="match status" value="1"/>
</dbReference>
<keyword evidence="3" id="KW-1185">Reference proteome</keyword>
<gene>
    <name evidence="2" type="ORF">GCM10009787_59740</name>
</gene>
<dbReference type="InterPro" id="IPR041413">
    <property type="entry name" value="MLTR_LBD"/>
</dbReference>
<reference evidence="2 3" key="1">
    <citation type="journal article" date="2019" name="Int. J. Syst. Evol. Microbiol.">
        <title>The Global Catalogue of Microorganisms (GCM) 10K type strain sequencing project: providing services to taxonomists for standard genome sequencing and annotation.</title>
        <authorList>
            <consortium name="The Broad Institute Genomics Platform"/>
            <consortium name="The Broad Institute Genome Sequencing Center for Infectious Disease"/>
            <person name="Wu L."/>
            <person name="Ma J."/>
        </authorList>
    </citation>
    <scope>NUCLEOTIDE SEQUENCE [LARGE SCALE GENOMIC DNA]</scope>
    <source>
        <strain evidence="2 3">JCM 14924</strain>
    </source>
</reference>
<feature type="domain" description="HTH cro/C1-type" evidence="1">
    <location>
        <begin position="40"/>
        <end position="94"/>
    </location>
</feature>
<dbReference type="Pfam" id="PF17765">
    <property type="entry name" value="MLTR_LBD"/>
    <property type="match status" value="1"/>
</dbReference>
<comment type="caution">
    <text evidence="2">The sequence shown here is derived from an EMBL/GenBank/DDBJ whole genome shotgun (WGS) entry which is preliminary data.</text>
</comment>
<organism evidence="2 3">
    <name type="scientific">Streptomyces bangladeshensis</name>
    <dbReference type="NCBI Taxonomy" id="295352"/>
    <lineage>
        <taxon>Bacteria</taxon>
        <taxon>Bacillati</taxon>
        <taxon>Actinomycetota</taxon>
        <taxon>Actinomycetes</taxon>
        <taxon>Kitasatosporales</taxon>
        <taxon>Streptomycetaceae</taxon>
        <taxon>Streptomyces</taxon>
    </lineage>
</organism>
<dbReference type="InterPro" id="IPR001387">
    <property type="entry name" value="Cro/C1-type_HTH"/>
</dbReference>
<dbReference type="InterPro" id="IPR010982">
    <property type="entry name" value="Lambda_DNA-bd_dom_sf"/>
</dbReference>
<dbReference type="Proteomes" id="UP001501391">
    <property type="component" value="Unassembled WGS sequence"/>
</dbReference>